<comment type="caution">
    <text evidence="3">The sequence shown here is derived from an EMBL/GenBank/DDBJ whole genome shotgun (WGS) entry which is preliminary data.</text>
</comment>
<keyword evidence="4" id="KW-1185">Reference proteome</keyword>
<evidence type="ECO:0000256" key="1">
    <source>
        <dbReference type="SAM" id="MobiDB-lite"/>
    </source>
</evidence>
<evidence type="ECO:0000313" key="4">
    <source>
        <dbReference type="Proteomes" id="UP001168972"/>
    </source>
</evidence>
<keyword evidence="2" id="KW-0812">Transmembrane</keyword>
<organism evidence="3 4">
    <name type="scientific">Microctonus hyperodae</name>
    <name type="common">Parasitoid wasp</name>
    <dbReference type="NCBI Taxonomy" id="165561"/>
    <lineage>
        <taxon>Eukaryota</taxon>
        <taxon>Metazoa</taxon>
        <taxon>Ecdysozoa</taxon>
        <taxon>Arthropoda</taxon>
        <taxon>Hexapoda</taxon>
        <taxon>Insecta</taxon>
        <taxon>Pterygota</taxon>
        <taxon>Neoptera</taxon>
        <taxon>Endopterygota</taxon>
        <taxon>Hymenoptera</taxon>
        <taxon>Apocrita</taxon>
        <taxon>Ichneumonoidea</taxon>
        <taxon>Braconidae</taxon>
        <taxon>Euphorinae</taxon>
        <taxon>Microctonus</taxon>
    </lineage>
</organism>
<evidence type="ECO:0000313" key="3">
    <source>
        <dbReference type="EMBL" id="KAK0171458.1"/>
    </source>
</evidence>
<feature type="compositionally biased region" description="Basic and acidic residues" evidence="1">
    <location>
        <begin position="9"/>
        <end position="22"/>
    </location>
</feature>
<feature type="transmembrane region" description="Helical" evidence="2">
    <location>
        <begin position="45"/>
        <end position="64"/>
    </location>
</feature>
<dbReference type="EMBL" id="JAQQBR010000274">
    <property type="protein sequence ID" value="KAK0171458.1"/>
    <property type="molecule type" value="Genomic_DNA"/>
</dbReference>
<dbReference type="Proteomes" id="UP001168972">
    <property type="component" value="Unassembled WGS sequence"/>
</dbReference>
<accession>A0AA39KRR1</accession>
<keyword evidence="2" id="KW-0472">Membrane</keyword>
<proteinExistence type="predicted"/>
<dbReference type="AlphaFoldDB" id="A0AA39KRR1"/>
<reference evidence="3" key="1">
    <citation type="journal article" date="2023" name="bioRxiv">
        <title>Scaffold-level genome assemblies of two parasitoid biocontrol wasps reveal the parthenogenesis mechanism and an associated novel virus.</title>
        <authorList>
            <person name="Inwood S."/>
            <person name="Skelly J."/>
            <person name="Guhlin J."/>
            <person name="Harrop T."/>
            <person name="Goldson S."/>
            <person name="Dearden P."/>
        </authorList>
    </citation>
    <scope>NUCLEOTIDE SEQUENCE</scope>
    <source>
        <strain evidence="3">Lincoln</strain>
        <tissue evidence="3">Whole body</tissue>
    </source>
</reference>
<feature type="transmembrane region" description="Helical" evidence="2">
    <location>
        <begin position="76"/>
        <end position="95"/>
    </location>
</feature>
<gene>
    <name evidence="3" type="ORF">PV327_011272</name>
</gene>
<protein>
    <submittedName>
        <fullName evidence="3">Uncharacterized protein</fullName>
    </submittedName>
</protein>
<keyword evidence="2" id="KW-1133">Transmembrane helix</keyword>
<name>A0AA39KRR1_MICHY</name>
<reference evidence="3" key="2">
    <citation type="submission" date="2023-03" db="EMBL/GenBank/DDBJ databases">
        <authorList>
            <person name="Inwood S.N."/>
            <person name="Skelly J.G."/>
            <person name="Guhlin J."/>
            <person name="Harrop T.W.R."/>
            <person name="Goldson S.G."/>
            <person name="Dearden P.K."/>
        </authorList>
    </citation>
    <scope>NUCLEOTIDE SEQUENCE</scope>
    <source>
        <strain evidence="3">Lincoln</strain>
        <tissue evidence="3">Whole body</tissue>
    </source>
</reference>
<sequence>MKQRNNTVKNEKRESKEKKPVIEPDENDENQGFSNWLRSSDGVEMMRLFVIANSLLVFITMAWPNMQQVYTIVKDYITVVGWYSMGVWNMIDSYFKDRFDKYLREEYAKNPRMKKDLDNHRSNNRLDQIIDTIPNLIKGNNEKETENYNNNNDKSFITEDVLHCFKMNNENEYKNNPIDDSSNDCREARTSGANWDFPEFKRTDNGRKLLKNSPESTHFADSPITFEIDLGNCYTVTKDEYCPLDLNY</sequence>
<evidence type="ECO:0000256" key="2">
    <source>
        <dbReference type="SAM" id="Phobius"/>
    </source>
</evidence>
<feature type="region of interest" description="Disordered" evidence="1">
    <location>
        <begin position="1"/>
        <end position="27"/>
    </location>
</feature>